<dbReference type="Gene3D" id="3.10.129.10">
    <property type="entry name" value="Hotdog Thioesterase"/>
    <property type="match status" value="2"/>
</dbReference>
<dbReference type="GO" id="GO:0016297">
    <property type="term" value="F:fatty acyl-[ACP] hydrolase activity"/>
    <property type="evidence" value="ECO:0007669"/>
    <property type="project" value="InterPro"/>
</dbReference>
<evidence type="ECO:0000259" key="9">
    <source>
        <dbReference type="Pfam" id="PF20791"/>
    </source>
</evidence>
<proteinExistence type="inferred from homology"/>
<keyword evidence="3" id="KW-0378">Hydrolase</keyword>
<keyword evidence="11" id="KW-1185">Reference proteome</keyword>
<evidence type="ECO:0000259" key="8">
    <source>
        <dbReference type="Pfam" id="PF01643"/>
    </source>
</evidence>
<dbReference type="Proteomes" id="UP000056252">
    <property type="component" value="Chromosome"/>
</dbReference>
<evidence type="ECO:0000256" key="2">
    <source>
        <dbReference type="ARBA" id="ARBA00022516"/>
    </source>
</evidence>
<evidence type="ECO:0000256" key="6">
    <source>
        <dbReference type="ARBA" id="ARBA00023098"/>
    </source>
</evidence>
<keyword evidence="7" id="KW-0275">Fatty acid biosynthesis</keyword>
<reference evidence="11" key="1">
    <citation type="submission" date="2015-11" db="EMBL/GenBank/DDBJ databases">
        <authorList>
            <person name="Holder M.E."/>
            <person name="Ajami N.J."/>
            <person name="Petrosino J.F."/>
        </authorList>
    </citation>
    <scope>NUCLEOTIDE SEQUENCE [LARGE SCALE GENOMIC DNA]</scope>
    <source>
        <strain evidence="11">F0113</strain>
    </source>
</reference>
<dbReference type="InterPro" id="IPR049427">
    <property type="entry name" value="Acyl-ACP_TE_C"/>
</dbReference>
<feature type="domain" description="Acyl-ACP thioesterase N-terminal hotdog" evidence="8">
    <location>
        <begin position="29"/>
        <end position="138"/>
    </location>
</feature>
<name>A0A0S2KNY0_9BACT</name>
<comment type="similarity">
    <text evidence="1">Belongs to the acyl-ACP thioesterase family.</text>
</comment>
<keyword evidence="2" id="KW-0444">Lipid biosynthesis</keyword>
<dbReference type="STRING" id="76123.AS203_09570"/>
<accession>A0A0S2KNY0</accession>
<evidence type="ECO:0000256" key="4">
    <source>
        <dbReference type="ARBA" id="ARBA00022832"/>
    </source>
</evidence>
<dbReference type="InterPro" id="IPR029069">
    <property type="entry name" value="HotDog_dom_sf"/>
</dbReference>
<dbReference type="RefSeq" id="WP_051559333.1">
    <property type="nucleotide sequence ID" value="NZ_CP013195.1"/>
</dbReference>
<dbReference type="InterPro" id="IPR045023">
    <property type="entry name" value="FATA/B"/>
</dbReference>
<feature type="domain" description="Acyl-ACP thioesterase-like C-terminal" evidence="9">
    <location>
        <begin position="176"/>
        <end position="250"/>
    </location>
</feature>
<dbReference type="EMBL" id="CP013195">
    <property type="protein sequence ID" value="ALO49957.1"/>
    <property type="molecule type" value="Genomic_DNA"/>
</dbReference>
<keyword evidence="4" id="KW-0276">Fatty acid metabolism</keyword>
<dbReference type="PANTHER" id="PTHR31727:SF6">
    <property type="entry name" value="OLEOYL-ACYL CARRIER PROTEIN THIOESTERASE 1, CHLOROPLASTIC"/>
    <property type="match status" value="1"/>
</dbReference>
<dbReference type="SUPFAM" id="SSF54637">
    <property type="entry name" value="Thioesterase/thiol ester dehydrase-isomerase"/>
    <property type="match status" value="2"/>
</dbReference>
<dbReference type="OrthoDB" id="9801517at2"/>
<evidence type="ECO:0000313" key="11">
    <source>
        <dbReference type="Proteomes" id="UP000056252"/>
    </source>
</evidence>
<dbReference type="KEGG" id="peo:AS203_09570"/>
<dbReference type="AlphaFoldDB" id="A0A0S2KNY0"/>
<dbReference type="Pfam" id="PF20791">
    <property type="entry name" value="Acyl-ACP_TE_C"/>
    <property type="match status" value="1"/>
</dbReference>
<gene>
    <name evidence="10" type="ORF">AS203_09570</name>
</gene>
<sequence length="271" mass="31210">MKQLLTTEGTQENAHSKVGRYEFLAEPFHCDFTDRLFMGHLGNHLLNAADFHSNERGFGMHFLNTIHRTWVLSRLVIEMKEMPVAYTRLAVETWVKDALRYFTHRNFKIEDSATGHILGYGRSIWAMIDTDTRQPADLLSVHNGDILKYVETDKACPINPPSRVKMTDAATFVCTIDTGYSDVDVNGHINSVKYIEHVLDLWDLDWHRNHRIGRFEIAYVAEGHGGDRLSFYREQTAPNEFCVRVMKTESDSDEAIELCRSKVVFVKNDLL</sequence>
<protein>
    <submittedName>
        <fullName evidence="10">Acyl-ACP thioesterase</fullName>
    </submittedName>
</protein>
<dbReference type="InterPro" id="IPR002864">
    <property type="entry name" value="Acyl-ACP_thioesterase_NHD"/>
</dbReference>
<organism evidence="10 11">
    <name type="scientific">Hoylesella enoeca</name>
    <dbReference type="NCBI Taxonomy" id="76123"/>
    <lineage>
        <taxon>Bacteria</taxon>
        <taxon>Pseudomonadati</taxon>
        <taxon>Bacteroidota</taxon>
        <taxon>Bacteroidia</taxon>
        <taxon>Bacteroidales</taxon>
        <taxon>Prevotellaceae</taxon>
        <taxon>Hoylesella</taxon>
    </lineage>
</organism>
<evidence type="ECO:0000313" key="10">
    <source>
        <dbReference type="EMBL" id="ALO49957.1"/>
    </source>
</evidence>
<evidence type="ECO:0000256" key="7">
    <source>
        <dbReference type="ARBA" id="ARBA00023160"/>
    </source>
</evidence>
<evidence type="ECO:0000256" key="1">
    <source>
        <dbReference type="ARBA" id="ARBA00006500"/>
    </source>
</evidence>
<dbReference type="PANTHER" id="PTHR31727">
    <property type="entry name" value="OLEOYL-ACYL CARRIER PROTEIN THIOESTERASE 1, CHLOROPLASTIC"/>
    <property type="match status" value="1"/>
</dbReference>
<dbReference type="Pfam" id="PF01643">
    <property type="entry name" value="Acyl-ACP_TE"/>
    <property type="match status" value="1"/>
</dbReference>
<evidence type="ECO:0000256" key="3">
    <source>
        <dbReference type="ARBA" id="ARBA00022801"/>
    </source>
</evidence>
<dbReference type="eggNOG" id="COG3884">
    <property type="taxonomic scope" value="Bacteria"/>
</dbReference>
<evidence type="ECO:0000256" key="5">
    <source>
        <dbReference type="ARBA" id="ARBA00022946"/>
    </source>
</evidence>
<keyword evidence="6" id="KW-0443">Lipid metabolism</keyword>
<dbReference type="GO" id="GO:0000036">
    <property type="term" value="F:acyl carrier activity"/>
    <property type="evidence" value="ECO:0007669"/>
    <property type="project" value="TreeGrafter"/>
</dbReference>
<keyword evidence="5" id="KW-0809">Transit peptide</keyword>